<evidence type="ECO:0008006" key="6">
    <source>
        <dbReference type="Google" id="ProtNLM"/>
    </source>
</evidence>
<dbReference type="OrthoDB" id="6718630at2759"/>
<reference evidence="4" key="1">
    <citation type="submission" date="2021-06" db="EMBL/GenBank/DDBJ databases">
        <authorList>
            <person name="Hodson N. C."/>
            <person name="Mongue J. A."/>
            <person name="Jaron S. K."/>
        </authorList>
    </citation>
    <scope>NUCLEOTIDE SEQUENCE</scope>
</reference>
<proteinExistence type="inferred from homology"/>
<gene>
    <name evidence="4" type="ORF">AFUS01_LOCUS490</name>
</gene>
<dbReference type="PANTHER" id="PTHR19375">
    <property type="entry name" value="HEAT SHOCK PROTEIN 70KDA"/>
    <property type="match status" value="1"/>
</dbReference>
<accession>A0A8J2NL68</accession>
<dbReference type="InterPro" id="IPR013126">
    <property type="entry name" value="Hsp_70_fam"/>
</dbReference>
<keyword evidence="5" id="KW-1185">Reference proteome</keyword>
<evidence type="ECO:0000256" key="1">
    <source>
        <dbReference type="ARBA" id="ARBA00007381"/>
    </source>
</evidence>
<protein>
    <recommendedName>
        <fullName evidence="6">Heat shock protein 70</fullName>
    </recommendedName>
</protein>
<dbReference type="GO" id="GO:0005524">
    <property type="term" value="F:ATP binding"/>
    <property type="evidence" value="ECO:0007669"/>
    <property type="project" value="UniProtKB-KW"/>
</dbReference>
<dbReference type="EMBL" id="CAJVCH010002266">
    <property type="protein sequence ID" value="CAG7643590.1"/>
    <property type="molecule type" value="Genomic_DNA"/>
</dbReference>
<comment type="similarity">
    <text evidence="1">Belongs to the heat shock protein 70 family.</text>
</comment>
<dbReference type="Proteomes" id="UP000708208">
    <property type="component" value="Unassembled WGS sequence"/>
</dbReference>
<dbReference type="AlphaFoldDB" id="A0A8J2NL68"/>
<evidence type="ECO:0000313" key="5">
    <source>
        <dbReference type="Proteomes" id="UP000708208"/>
    </source>
</evidence>
<evidence type="ECO:0000256" key="2">
    <source>
        <dbReference type="ARBA" id="ARBA00022741"/>
    </source>
</evidence>
<comment type="caution">
    <text evidence="4">The sequence shown here is derived from an EMBL/GenBank/DDBJ whole genome shotgun (WGS) entry which is preliminary data.</text>
</comment>
<feature type="non-terminal residue" evidence="4">
    <location>
        <position position="1"/>
    </location>
</feature>
<keyword evidence="3" id="KW-0067">ATP-binding</keyword>
<dbReference type="FunFam" id="3.30.420.40:FF:000028">
    <property type="entry name" value="heat shock 70 kDa protein-like"/>
    <property type="match status" value="1"/>
</dbReference>
<organism evidence="4 5">
    <name type="scientific">Allacma fusca</name>
    <dbReference type="NCBI Taxonomy" id="39272"/>
    <lineage>
        <taxon>Eukaryota</taxon>
        <taxon>Metazoa</taxon>
        <taxon>Ecdysozoa</taxon>
        <taxon>Arthropoda</taxon>
        <taxon>Hexapoda</taxon>
        <taxon>Collembola</taxon>
        <taxon>Symphypleona</taxon>
        <taxon>Sminthuridae</taxon>
        <taxon>Allacma</taxon>
    </lineage>
</organism>
<evidence type="ECO:0000313" key="4">
    <source>
        <dbReference type="EMBL" id="CAG7643590.1"/>
    </source>
</evidence>
<evidence type="ECO:0000256" key="3">
    <source>
        <dbReference type="ARBA" id="ARBA00022840"/>
    </source>
</evidence>
<keyword evidence="2" id="KW-0547">Nucleotide-binding</keyword>
<sequence>VVTVPAYFSPRQRALTKESCYKAGLNVLQFITEPAAAAVAYGLHLQHENDKRNCLIFDLGGGTLDVAVLERHTNEIKIKAIDGDSFLGGGDFDNAMIDHCMEAFKREHGTDLMIV</sequence>
<dbReference type="Pfam" id="PF00012">
    <property type="entry name" value="HSP70"/>
    <property type="match status" value="1"/>
</dbReference>
<dbReference type="GO" id="GO:0140662">
    <property type="term" value="F:ATP-dependent protein folding chaperone"/>
    <property type="evidence" value="ECO:0007669"/>
    <property type="project" value="InterPro"/>
</dbReference>
<name>A0A8J2NL68_9HEXA</name>
<feature type="non-terminal residue" evidence="4">
    <location>
        <position position="115"/>
    </location>
</feature>